<gene>
    <name evidence="1" type="ORF">Y1Q_0009223</name>
</gene>
<keyword evidence="2" id="KW-1185">Reference proteome</keyword>
<evidence type="ECO:0000313" key="2">
    <source>
        <dbReference type="Proteomes" id="UP000050525"/>
    </source>
</evidence>
<name>A0A151M2W7_ALLMI</name>
<accession>A0A151M2W7</accession>
<reference evidence="1 2" key="1">
    <citation type="journal article" date="2012" name="Genome Biol.">
        <title>Sequencing three crocodilian genomes to illuminate the evolution of archosaurs and amniotes.</title>
        <authorList>
            <person name="St John J.A."/>
            <person name="Braun E.L."/>
            <person name="Isberg S.R."/>
            <person name="Miles L.G."/>
            <person name="Chong A.Y."/>
            <person name="Gongora J."/>
            <person name="Dalzell P."/>
            <person name="Moran C."/>
            <person name="Bed'hom B."/>
            <person name="Abzhanov A."/>
            <person name="Burgess S.C."/>
            <person name="Cooksey A.M."/>
            <person name="Castoe T.A."/>
            <person name="Crawford N.G."/>
            <person name="Densmore L.D."/>
            <person name="Drew J.C."/>
            <person name="Edwards S.V."/>
            <person name="Faircloth B.C."/>
            <person name="Fujita M.K."/>
            <person name="Greenwold M.J."/>
            <person name="Hoffmann F.G."/>
            <person name="Howard J.M."/>
            <person name="Iguchi T."/>
            <person name="Janes D.E."/>
            <person name="Khan S.Y."/>
            <person name="Kohno S."/>
            <person name="de Koning A.J."/>
            <person name="Lance S.L."/>
            <person name="McCarthy F.M."/>
            <person name="McCormack J.E."/>
            <person name="Merchant M.E."/>
            <person name="Peterson D.G."/>
            <person name="Pollock D.D."/>
            <person name="Pourmand N."/>
            <person name="Raney B.J."/>
            <person name="Roessler K.A."/>
            <person name="Sanford J.R."/>
            <person name="Sawyer R.H."/>
            <person name="Schmidt C.J."/>
            <person name="Triplett E.W."/>
            <person name="Tuberville T.D."/>
            <person name="Venegas-Anaya M."/>
            <person name="Howard J.T."/>
            <person name="Jarvis E.D."/>
            <person name="Guillette L.J.Jr."/>
            <person name="Glenn T.C."/>
            <person name="Green R.E."/>
            <person name="Ray D.A."/>
        </authorList>
    </citation>
    <scope>NUCLEOTIDE SEQUENCE [LARGE SCALE GENOMIC DNA]</scope>
    <source>
        <strain evidence="1">KSC_2009_1</strain>
    </source>
</reference>
<dbReference type="Proteomes" id="UP000050525">
    <property type="component" value="Unassembled WGS sequence"/>
</dbReference>
<protein>
    <submittedName>
        <fullName evidence="1">Uncharacterized protein</fullName>
    </submittedName>
</protein>
<sequence>MECPPGCRLQQVEIYDRDSSRSFCKFPHHCASILTRKISQGTHLMDHRMMIPVYCEPNRAPTILTRTTEQSSDSNE</sequence>
<dbReference type="AlphaFoldDB" id="A0A151M2W7"/>
<proteinExistence type="predicted"/>
<organism evidence="1 2">
    <name type="scientific">Alligator mississippiensis</name>
    <name type="common">American alligator</name>
    <dbReference type="NCBI Taxonomy" id="8496"/>
    <lineage>
        <taxon>Eukaryota</taxon>
        <taxon>Metazoa</taxon>
        <taxon>Chordata</taxon>
        <taxon>Craniata</taxon>
        <taxon>Vertebrata</taxon>
        <taxon>Euteleostomi</taxon>
        <taxon>Archelosauria</taxon>
        <taxon>Archosauria</taxon>
        <taxon>Crocodylia</taxon>
        <taxon>Alligatoridae</taxon>
        <taxon>Alligatorinae</taxon>
        <taxon>Alligator</taxon>
    </lineage>
</organism>
<comment type="caution">
    <text evidence="1">The sequence shown here is derived from an EMBL/GenBank/DDBJ whole genome shotgun (WGS) entry which is preliminary data.</text>
</comment>
<dbReference type="EMBL" id="AKHW03006780">
    <property type="protein sequence ID" value="KYO18800.1"/>
    <property type="molecule type" value="Genomic_DNA"/>
</dbReference>
<evidence type="ECO:0000313" key="1">
    <source>
        <dbReference type="EMBL" id="KYO18800.1"/>
    </source>
</evidence>